<organism evidence="3 4">
    <name type="scientific">Fusarium equiseti</name>
    <name type="common">Fusarium scirpi</name>
    <dbReference type="NCBI Taxonomy" id="61235"/>
    <lineage>
        <taxon>Eukaryota</taxon>
        <taxon>Fungi</taxon>
        <taxon>Dikarya</taxon>
        <taxon>Ascomycota</taxon>
        <taxon>Pezizomycotina</taxon>
        <taxon>Sordariomycetes</taxon>
        <taxon>Hypocreomycetidae</taxon>
        <taxon>Hypocreales</taxon>
        <taxon>Nectriaceae</taxon>
        <taxon>Fusarium</taxon>
        <taxon>Fusarium incarnatum-equiseti species complex</taxon>
    </lineage>
</organism>
<evidence type="ECO:0000256" key="1">
    <source>
        <dbReference type="SAM" id="SignalP"/>
    </source>
</evidence>
<comment type="caution">
    <text evidence="3">The sequence shown here is derived from an EMBL/GenBank/DDBJ whole genome shotgun (WGS) entry which is preliminary data.</text>
</comment>
<dbReference type="AlphaFoldDB" id="A0A8J2IQK9"/>
<name>A0A8J2IQK9_FUSEQ</name>
<dbReference type="GO" id="GO:0004106">
    <property type="term" value="F:chorismate mutase activity"/>
    <property type="evidence" value="ECO:0007669"/>
    <property type="project" value="InterPro"/>
</dbReference>
<feature type="chain" id="PRO_5035272231" description="Chorismate mutase domain-containing protein" evidence="1">
    <location>
        <begin position="25"/>
        <end position="177"/>
    </location>
</feature>
<dbReference type="EMBL" id="CAJSTJ010000122">
    <property type="protein sequence ID" value="CAG7558124.1"/>
    <property type="molecule type" value="Genomic_DNA"/>
</dbReference>
<feature type="domain" description="Chorismate mutase" evidence="2">
    <location>
        <begin position="67"/>
        <end position="141"/>
    </location>
</feature>
<dbReference type="InterPro" id="IPR002701">
    <property type="entry name" value="CM_II_prokaryot"/>
</dbReference>
<dbReference type="SMART" id="SM00830">
    <property type="entry name" value="CM_2"/>
    <property type="match status" value="1"/>
</dbReference>
<feature type="signal peptide" evidence="1">
    <location>
        <begin position="1"/>
        <end position="24"/>
    </location>
</feature>
<dbReference type="PROSITE" id="PS51168">
    <property type="entry name" value="CHORISMATE_MUT_2"/>
    <property type="match status" value="1"/>
</dbReference>
<evidence type="ECO:0000313" key="3">
    <source>
        <dbReference type="EMBL" id="CAG7558124.1"/>
    </source>
</evidence>
<proteinExistence type="predicted"/>
<dbReference type="Proteomes" id="UP000693738">
    <property type="component" value="Unassembled WGS sequence"/>
</dbReference>
<reference evidence="3" key="1">
    <citation type="submission" date="2021-05" db="EMBL/GenBank/DDBJ databases">
        <authorList>
            <person name="Khan N."/>
        </authorList>
    </citation>
    <scope>NUCLEOTIDE SEQUENCE</scope>
</reference>
<sequence>MGCLDMSLLSTAYLLLGLTAFGTCTPSCSYEPSLNATLENFPKASPGSPYDPDILSEVPVASVCNSANAIDELACARRYIDIIDEQLAFLYARRLGYAAVAGFAKHNQGVELNDPTRNQAVAEGMAQRVLKYGGSEEAGRIMGGEGCQIYVSLEFELSEIQGTCDPQFQEDVKRECS</sequence>
<protein>
    <recommendedName>
        <fullName evidence="2">Chorismate mutase domain-containing protein</fullName>
    </recommendedName>
</protein>
<dbReference type="Pfam" id="PF01817">
    <property type="entry name" value="CM_2"/>
    <property type="match status" value="1"/>
</dbReference>
<accession>A0A8J2IQK9</accession>
<gene>
    <name evidence="3" type="ORF">FEQUK3_LOCUS3809</name>
</gene>
<dbReference type="GO" id="GO:0046417">
    <property type="term" value="P:chorismate metabolic process"/>
    <property type="evidence" value="ECO:0007669"/>
    <property type="project" value="InterPro"/>
</dbReference>
<keyword evidence="1" id="KW-0732">Signal</keyword>
<evidence type="ECO:0000259" key="2">
    <source>
        <dbReference type="PROSITE" id="PS51168"/>
    </source>
</evidence>
<evidence type="ECO:0000313" key="4">
    <source>
        <dbReference type="Proteomes" id="UP000693738"/>
    </source>
</evidence>